<name>A0ABY6HPZ9_9ARCH</name>
<keyword evidence="1" id="KW-1133">Transmembrane helix</keyword>
<feature type="transmembrane region" description="Helical" evidence="1">
    <location>
        <begin position="698"/>
        <end position="716"/>
    </location>
</feature>
<protein>
    <recommendedName>
        <fullName evidence="4">SbsA Ig-like domain-containing protein</fullName>
    </recommendedName>
</protein>
<gene>
    <name evidence="2" type="ORF">NEF87_000929</name>
</gene>
<evidence type="ECO:0000313" key="2">
    <source>
        <dbReference type="EMBL" id="UYP44644.1"/>
    </source>
</evidence>
<accession>A0ABY6HPZ9</accession>
<evidence type="ECO:0000313" key="3">
    <source>
        <dbReference type="Proteomes" id="UP001208689"/>
    </source>
</evidence>
<organism evidence="2 3">
    <name type="scientific">Candidatus Lokiarchaeum ossiferum</name>
    <dbReference type="NCBI Taxonomy" id="2951803"/>
    <lineage>
        <taxon>Archaea</taxon>
        <taxon>Promethearchaeati</taxon>
        <taxon>Promethearchaeota</taxon>
        <taxon>Promethearchaeia</taxon>
        <taxon>Promethearchaeales</taxon>
        <taxon>Promethearchaeaceae</taxon>
        <taxon>Candidatus Lokiarchaeum</taxon>
    </lineage>
</organism>
<keyword evidence="1" id="KW-0472">Membrane</keyword>
<reference evidence="2" key="1">
    <citation type="submission" date="2022-09" db="EMBL/GenBank/DDBJ databases">
        <title>Actin cytoskeleton and complex cell architecture in an #Asgard archaeon.</title>
        <authorList>
            <person name="Ponce Toledo R.I."/>
            <person name="Schleper C."/>
            <person name="Rodrigues Oliveira T."/>
            <person name="Wollweber F."/>
            <person name="Xu J."/>
            <person name="Rittmann S."/>
            <person name="Klingl A."/>
            <person name="Pilhofer M."/>
        </authorList>
    </citation>
    <scope>NUCLEOTIDE SEQUENCE</scope>
    <source>
        <strain evidence="2">B-35</strain>
    </source>
</reference>
<keyword evidence="1" id="KW-0812">Transmembrane</keyword>
<keyword evidence="3" id="KW-1185">Reference proteome</keyword>
<evidence type="ECO:0008006" key="4">
    <source>
        <dbReference type="Google" id="ProtNLM"/>
    </source>
</evidence>
<dbReference type="EMBL" id="CP104013">
    <property type="protein sequence ID" value="UYP44644.1"/>
    <property type="molecule type" value="Genomic_DNA"/>
</dbReference>
<evidence type="ECO:0000256" key="1">
    <source>
        <dbReference type="SAM" id="Phobius"/>
    </source>
</evidence>
<dbReference type="Proteomes" id="UP001208689">
    <property type="component" value="Chromosome"/>
</dbReference>
<proteinExistence type="predicted"/>
<sequence length="727" mass="83569">MNNRTKQLSTVISVFLIFMVSFSSLSSNGISKIEQDDLLPKSQAAATFDFTFPEIGGHADYSGKSNGDYLKLYVMVASPSGSMPDLVYAMMNNEKYELSPMFIDPGRNTLSLLPNDIKSGIYFGTVLGNLPDNNYTCQFFVELGTNVKSTNSTFNANVSIPLPDNVFDPISYSTGRTKLYTNTYRFTFTHLNPCVDVQSVAVTINGTSEEMNWDKYEEEFFFIKDFGLDTNSTYLYNMTMVIGGISNTTRNRTFTILPKPYEFQNMWGMVTDYGCEADTKYVYFECSNWEDQEPEDIILQVNNVNTTLKWKIEPIYKTYADGTCYKEIIDWRKIQSLDFEDYPITFQNGMDYNVSMWVGNETGYQECKIWVNRTYYRIEPNFTISILNQTLFMDSEFDFYLNGTFKVQSTYENFTWISPSIGKIEGPAGNSNFFWLWYQGGANLTSGEIYGKEGYLFTNEEGMWGNFQYFIEITYGFLLNGTRGTGTWRSPVYTINLQEYNTTEGKYGVEAEQWFIYDSTVTYEYDRQTDCKRSTESSWRYMYEIVDIGRNLGSDFVDYKYHSWVPCAKQWSNTQMISSCKPLDRPGISRNYIDPMNSDTYLNFLIPEDKLDFSFDELINLTAEGYFSKKGNTISGSWEEGVWEAEYEIVFDRKGVLQSMIFTETINHMTSTYTVQLFSEGKGDLPNDDGTWKENGRTTVWTIVLVGGIAGVIIFLRKKGFITSSSP</sequence>